<evidence type="ECO:0000256" key="9">
    <source>
        <dbReference type="ARBA" id="ARBA00022679"/>
    </source>
</evidence>
<comment type="catalytic activity">
    <reaction evidence="17 19">
        <text>alpha-ribazole + adenosylcob(III)inamide-GDP = adenosylcob(III)alamin + GMP + H(+)</text>
        <dbReference type="Rhea" id="RHEA:16049"/>
        <dbReference type="ChEBI" id="CHEBI:10329"/>
        <dbReference type="ChEBI" id="CHEBI:15378"/>
        <dbReference type="ChEBI" id="CHEBI:18408"/>
        <dbReference type="ChEBI" id="CHEBI:58115"/>
        <dbReference type="ChEBI" id="CHEBI:60487"/>
        <dbReference type="EC" id="2.7.8.26"/>
    </reaction>
</comment>
<evidence type="ECO:0000256" key="19">
    <source>
        <dbReference type="HAMAP-Rule" id="MF_00719"/>
    </source>
</evidence>
<dbReference type="HAMAP" id="MF_00719">
    <property type="entry name" value="CobS"/>
    <property type="match status" value="1"/>
</dbReference>
<dbReference type="RefSeq" id="WP_294517654.1">
    <property type="nucleotide sequence ID" value="NZ_JBBMFK010000007.1"/>
</dbReference>
<dbReference type="PANTHER" id="PTHR34148">
    <property type="entry name" value="ADENOSYLCOBINAMIDE-GDP RIBAZOLETRANSFERASE"/>
    <property type="match status" value="1"/>
</dbReference>
<accession>A0ABV1E6U4</accession>
<proteinExistence type="inferred from homology"/>
<dbReference type="PANTHER" id="PTHR34148:SF1">
    <property type="entry name" value="ADENOSYLCOBINAMIDE-GDP RIBAZOLETRANSFERASE"/>
    <property type="match status" value="1"/>
</dbReference>
<evidence type="ECO:0000256" key="13">
    <source>
        <dbReference type="ARBA" id="ARBA00023136"/>
    </source>
</evidence>
<keyword evidence="11 19" id="KW-0460">Magnesium</keyword>
<keyword evidence="9 19" id="KW-0808">Transferase</keyword>
<evidence type="ECO:0000256" key="14">
    <source>
        <dbReference type="ARBA" id="ARBA00025228"/>
    </source>
</evidence>
<sequence length="256" mass="27416">MRSFWIALAMYSKLPAKRVEWDKKSLSWALCWFPAVGVAAGALLFFWLWLAGILGLGTPLRAAVALLIPIAVSGGIHVDGFCDTADALGSHQTREKKLEILKDSHTGAFAVFCCGVYLILFFAAWCQVETVSFETMGVLALMPVLSRSLSGIAAVTMPNARGSGLLATFTAPMDRQKAHGILVAWMCLSGMAMVVLDHWAGGGAVAAAAISFIYYDVMSNRQFGGITGDLEGFFLQICECAMVLGAALAQRVEVLL</sequence>
<comment type="subcellular location">
    <subcellularLocation>
        <location evidence="2 19">Cell membrane</location>
        <topology evidence="2 19">Multi-pass membrane protein</topology>
    </subcellularLocation>
</comment>
<feature type="transmembrane region" description="Helical" evidence="19">
    <location>
        <begin position="137"/>
        <end position="157"/>
    </location>
</feature>
<reference evidence="20 21" key="1">
    <citation type="submission" date="2024-03" db="EMBL/GenBank/DDBJ databases">
        <title>Human intestinal bacterial collection.</title>
        <authorList>
            <person name="Pauvert C."/>
            <person name="Hitch T.C.A."/>
            <person name="Clavel T."/>
        </authorList>
    </citation>
    <scope>NUCLEOTIDE SEQUENCE [LARGE SCALE GENOMIC DNA]</scope>
    <source>
        <strain evidence="20 21">CLA-AP-H29</strain>
    </source>
</reference>
<evidence type="ECO:0000256" key="8">
    <source>
        <dbReference type="ARBA" id="ARBA00022573"/>
    </source>
</evidence>
<evidence type="ECO:0000256" key="3">
    <source>
        <dbReference type="ARBA" id="ARBA00004663"/>
    </source>
</evidence>
<keyword evidence="7 19" id="KW-1003">Cell membrane</keyword>
<evidence type="ECO:0000256" key="17">
    <source>
        <dbReference type="ARBA" id="ARBA00048623"/>
    </source>
</evidence>
<evidence type="ECO:0000256" key="6">
    <source>
        <dbReference type="ARBA" id="ARBA00015850"/>
    </source>
</evidence>
<comment type="similarity">
    <text evidence="4 19">Belongs to the CobS family.</text>
</comment>
<keyword evidence="12 19" id="KW-1133">Transmembrane helix</keyword>
<dbReference type="EMBL" id="JBBMFK010000007">
    <property type="protein sequence ID" value="MEQ2443033.1"/>
    <property type="molecule type" value="Genomic_DNA"/>
</dbReference>
<protein>
    <recommendedName>
        <fullName evidence="6 19">Adenosylcobinamide-GDP ribazoletransferase</fullName>
        <ecNumber evidence="5 19">2.7.8.26</ecNumber>
    </recommendedName>
    <alternativeName>
        <fullName evidence="16 19">Cobalamin synthase</fullName>
    </alternativeName>
    <alternativeName>
        <fullName evidence="15 19">Cobalamin-5'-phosphate synthase</fullName>
    </alternativeName>
</protein>
<comment type="function">
    <text evidence="14 19">Joins adenosylcobinamide-GDP and alpha-ribazole to generate adenosylcobalamin (Ado-cobalamin). Also synthesizes adenosylcobalamin 5'-phosphate from adenosylcobinamide-GDP and alpha-ribazole 5'-phosphate.</text>
</comment>
<evidence type="ECO:0000256" key="18">
    <source>
        <dbReference type="ARBA" id="ARBA00049504"/>
    </source>
</evidence>
<evidence type="ECO:0000256" key="2">
    <source>
        <dbReference type="ARBA" id="ARBA00004651"/>
    </source>
</evidence>
<evidence type="ECO:0000256" key="10">
    <source>
        <dbReference type="ARBA" id="ARBA00022692"/>
    </source>
</evidence>
<gene>
    <name evidence="19" type="primary">cobS</name>
    <name evidence="20" type="ORF">WMO64_06085</name>
</gene>
<feature type="transmembrane region" description="Helical" evidence="19">
    <location>
        <begin position="26"/>
        <end position="51"/>
    </location>
</feature>
<keyword evidence="10 19" id="KW-0812">Transmembrane</keyword>
<dbReference type="InterPro" id="IPR003805">
    <property type="entry name" value="CobS"/>
</dbReference>
<evidence type="ECO:0000256" key="11">
    <source>
        <dbReference type="ARBA" id="ARBA00022842"/>
    </source>
</evidence>
<evidence type="ECO:0000256" key="16">
    <source>
        <dbReference type="ARBA" id="ARBA00032853"/>
    </source>
</evidence>
<keyword evidence="13 19" id="KW-0472">Membrane</keyword>
<evidence type="ECO:0000256" key="4">
    <source>
        <dbReference type="ARBA" id="ARBA00010561"/>
    </source>
</evidence>
<evidence type="ECO:0000313" key="21">
    <source>
        <dbReference type="Proteomes" id="UP001464378"/>
    </source>
</evidence>
<feature type="transmembrane region" description="Helical" evidence="19">
    <location>
        <begin position="202"/>
        <end position="218"/>
    </location>
</feature>
<evidence type="ECO:0000256" key="15">
    <source>
        <dbReference type="ARBA" id="ARBA00032605"/>
    </source>
</evidence>
<comment type="catalytic activity">
    <reaction evidence="18 19">
        <text>alpha-ribazole 5'-phosphate + adenosylcob(III)inamide-GDP = adenosylcob(III)alamin 5'-phosphate + GMP + H(+)</text>
        <dbReference type="Rhea" id="RHEA:23560"/>
        <dbReference type="ChEBI" id="CHEBI:15378"/>
        <dbReference type="ChEBI" id="CHEBI:57918"/>
        <dbReference type="ChEBI" id="CHEBI:58115"/>
        <dbReference type="ChEBI" id="CHEBI:60487"/>
        <dbReference type="ChEBI" id="CHEBI:60493"/>
        <dbReference type="EC" id="2.7.8.26"/>
    </reaction>
</comment>
<comment type="caution">
    <text evidence="20">The sequence shown here is derived from an EMBL/GenBank/DDBJ whole genome shotgun (WGS) entry which is preliminary data.</text>
</comment>
<name>A0ABV1E6U4_9FIRM</name>
<dbReference type="Proteomes" id="UP001464378">
    <property type="component" value="Unassembled WGS sequence"/>
</dbReference>
<dbReference type="Pfam" id="PF02654">
    <property type="entry name" value="CobS"/>
    <property type="match status" value="1"/>
</dbReference>
<dbReference type="EC" id="2.7.8.26" evidence="5 19"/>
<comment type="pathway">
    <text evidence="3 19">Cofactor biosynthesis; adenosylcobalamin biosynthesis; adenosylcobalamin from cob(II)yrinate a,c-diamide: step 7/7.</text>
</comment>
<keyword evidence="21" id="KW-1185">Reference proteome</keyword>
<evidence type="ECO:0000313" key="20">
    <source>
        <dbReference type="EMBL" id="MEQ2443033.1"/>
    </source>
</evidence>
<evidence type="ECO:0000256" key="1">
    <source>
        <dbReference type="ARBA" id="ARBA00001946"/>
    </source>
</evidence>
<feature type="transmembrane region" description="Helical" evidence="19">
    <location>
        <begin position="106"/>
        <end position="125"/>
    </location>
</feature>
<evidence type="ECO:0000256" key="12">
    <source>
        <dbReference type="ARBA" id="ARBA00022989"/>
    </source>
</evidence>
<evidence type="ECO:0000256" key="7">
    <source>
        <dbReference type="ARBA" id="ARBA00022475"/>
    </source>
</evidence>
<keyword evidence="8 19" id="KW-0169">Cobalamin biosynthesis</keyword>
<evidence type="ECO:0000256" key="5">
    <source>
        <dbReference type="ARBA" id="ARBA00013200"/>
    </source>
</evidence>
<dbReference type="GO" id="GO:0051073">
    <property type="term" value="F:adenosylcobinamide-GDP ribazoletransferase activity"/>
    <property type="evidence" value="ECO:0007669"/>
    <property type="project" value="UniProtKB-EC"/>
</dbReference>
<comment type="cofactor">
    <cofactor evidence="1 19">
        <name>Mg(2+)</name>
        <dbReference type="ChEBI" id="CHEBI:18420"/>
    </cofactor>
</comment>
<organism evidence="20 21">
    <name type="scientific">Pseudoflavonifractor intestinihominis</name>
    <dbReference type="NCBI Taxonomy" id="3133171"/>
    <lineage>
        <taxon>Bacteria</taxon>
        <taxon>Bacillati</taxon>
        <taxon>Bacillota</taxon>
        <taxon>Clostridia</taxon>
        <taxon>Eubacteriales</taxon>
        <taxon>Oscillospiraceae</taxon>
        <taxon>Pseudoflavonifractor</taxon>
    </lineage>
</organism>